<comment type="function">
    <text evidence="12">Represses a number of genes involved in the response to DNA damage (SOS response), including recA and lexA. In the presence of single-stranded DNA, RecA interacts with LexA causing an autocatalytic cleavage which disrupts the DNA-binding part of LexA, leading to derepression of the SOS regulon and eventually DNA repair.</text>
</comment>
<dbReference type="SUPFAM" id="SSF51306">
    <property type="entry name" value="LexA/Signal peptidase"/>
    <property type="match status" value="1"/>
</dbReference>
<feature type="DNA-binding region" description="H-T-H motif" evidence="12">
    <location>
        <begin position="29"/>
        <end position="49"/>
    </location>
</feature>
<keyword evidence="3 12" id="KW-0235">DNA replication</keyword>
<feature type="active site" description="For autocatalytic cleavage activity" evidence="12">
    <location>
        <position position="152"/>
    </location>
</feature>
<dbReference type="PANTHER" id="PTHR33516">
    <property type="entry name" value="LEXA REPRESSOR"/>
    <property type="match status" value="1"/>
</dbReference>
<dbReference type="InterPro" id="IPR039418">
    <property type="entry name" value="LexA-like"/>
</dbReference>
<feature type="domain" description="Peptidase S24/S26A/S26B/S26C" evidence="14">
    <location>
        <begin position="77"/>
        <end position="189"/>
    </location>
</feature>
<evidence type="ECO:0000256" key="8">
    <source>
        <dbReference type="ARBA" id="ARBA00023125"/>
    </source>
</evidence>
<evidence type="ECO:0000259" key="15">
    <source>
        <dbReference type="Pfam" id="PF01726"/>
    </source>
</evidence>
<dbReference type="InterPro" id="IPR015927">
    <property type="entry name" value="Peptidase_S24_S26A/B/C"/>
</dbReference>
<keyword evidence="9 12" id="KW-0804">Transcription</keyword>
<dbReference type="GO" id="GO:0006281">
    <property type="term" value="P:DNA repair"/>
    <property type="evidence" value="ECO:0007669"/>
    <property type="project" value="UniProtKB-UniRule"/>
</dbReference>
<dbReference type="Gene3D" id="1.10.10.10">
    <property type="entry name" value="Winged helix-like DNA-binding domain superfamily/Winged helix DNA-binding domain"/>
    <property type="match status" value="1"/>
</dbReference>
<dbReference type="EC" id="3.4.21.88" evidence="12"/>
<dbReference type="PRINTS" id="PR00726">
    <property type="entry name" value="LEXASERPTASE"/>
</dbReference>
<dbReference type="InterPro" id="IPR036286">
    <property type="entry name" value="LexA/Signal_pep-like_sf"/>
</dbReference>
<evidence type="ECO:0000313" key="18">
    <source>
        <dbReference type="Proteomes" id="UP000215559"/>
    </source>
</evidence>
<evidence type="ECO:0000256" key="11">
    <source>
        <dbReference type="ARBA" id="ARBA00023236"/>
    </source>
</evidence>
<sequence length="196" mass="21784">MFIRAKSRRAMILAFIQRYIEEHGFPPSIREIGPAVGIRSTKAVKYHLDILVEQGMLKRTTGKARSLKTAVPMHSLPVVGRIAAGSPVLAIENIESEVSLSHFQGCFLLKVQGESMTGAGIMNGDLVIVRQQATAQNNDIVVGLIGDEATVKRFKREHNQIILKPENPDFEPIVIDKTREEFRIIGVVVGLLRNYK</sequence>
<reference evidence="17 18" key="1">
    <citation type="submission" date="2017-07" db="EMBL/GenBank/DDBJ databases">
        <title>Recovery of genomes from metagenomes via a dereplication, aggregation, and scoring strategy.</title>
        <authorList>
            <person name="Sieber C.M."/>
            <person name="Probst A.J."/>
            <person name="Sharrar A."/>
            <person name="Thomas B.C."/>
            <person name="Hess M."/>
            <person name="Tringe S.G."/>
            <person name="Banfield J.F."/>
        </authorList>
    </citation>
    <scope>NUCLEOTIDE SEQUENCE [LARGE SCALE GENOMIC DNA]</scope>
    <source>
        <strain evidence="17">JGI_Cruoil_03_51_56</strain>
    </source>
</reference>
<keyword evidence="6 12" id="KW-0068">Autocatalytic cleavage</keyword>
<dbReference type="PANTHER" id="PTHR33516:SF2">
    <property type="entry name" value="LEXA REPRESSOR-RELATED"/>
    <property type="match status" value="1"/>
</dbReference>
<keyword evidence="5 12" id="KW-0378">Hydrolase</keyword>
<dbReference type="EMBL" id="NOZP01000147">
    <property type="protein sequence ID" value="OYD14610.1"/>
    <property type="molecule type" value="Genomic_DNA"/>
</dbReference>
<dbReference type="Pfam" id="PF00717">
    <property type="entry name" value="Peptidase_S24"/>
    <property type="match status" value="1"/>
</dbReference>
<feature type="site" description="Cleavage; by autolysis" evidence="12">
    <location>
        <begin position="84"/>
        <end position="85"/>
    </location>
</feature>
<dbReference type="GO" id="GO:0009432">
    <property type="term" value="P:SOS response"/>
    <property type="evidence" value="ECO:0007669"/>
    <property type="project" value="UniProtKB-UniRule"/>
</dbReference>
<evidence type="ECO:0000313" key="16">
    <source>
        <dbReference type="EMBL" id="OYD14270.1"/>
    </source>
</evidence>
<keyword evidence="8 12" id="KW-0238">DNA-binding</keyword>
<proteinExistence type="inferred from homology"/>
<evidence type="ECO:0000256" key="2">
    <source>
        <dbReference type="ARBA" id="ARBA00022491"/>
    </source>
</evidence>
<dbReference type="GO" id="GO:0004252">
    <property type="term" value="F:serine-type endopeptidase activity"/>
    <property type="evidence" value="ECO:0007669"/>
    <property type="project" value="UniProtKB-UniRule"/>
</dbReference>
<dbReference type="EMBL" id="NOZP01000171">
    <property type="protein sequence ID" value="OYD14270.1"/>
    <property type="molecule type" value="Genomic_DNA"/>
</dbReference>
<evidence type="ECO:0000313" key="17">
    <source>
        <dbReference type="EMBL" id="OYD14610.1"/>
    </source>
</evidence>
<evidence type="ECO:0000256" key="3">
    <source>
        <dbReference type="ARBA" id="ARBA00022705"/>
    </source>
</evidence>
<dbReference type="InterPro" id="IPR036388">
    <property type="entry name" value="WH-like_DNA-bd_sf"/>
</dbReference>
<organism evidence="17 18">
    <name type="scientific">candidate division WOR-3 bacterium JGI_Cruoil_03_51_56</name>
    <dbReference type="NCBI Taxonomy" id="1973747"/>
    <lineage>
        <taxon>Bacteria</taxon>
        <taxon>Bacteria division WOR-3</taxon>
    </lineage>
</organism>
<evidence type="ECO:0000256" key="12">
    <source>
        <dbReference type="HAMAP-Rule" id="MF_00015"/>
    </source>
</evidence>
<dbReference type="InterPro" id="IPR036390">
    <property type="entry name" value="WH_DNA-bd_sf"/>
</dbReference>
<name>A0A235BQ37_UNCW3</name>
<evidence type="ECO:0000256" key="6">
    <source>
        <dbReference type="ARBA" id="ARBA00022813"/>
    </source>
</evidence>
<comment type="subunit">
    <text evidence="12">Homodimer.</text>
</comment>
<evidence type="ECO:0000256" key="4">
    <source>
        <dbReference type="ARBA" id="ARBA00022763"/>
    </source>
</evidence>
<comment type="similarity">
    <text evidence="1 12 13">Belongs to the peptidase S24 family.</text>
</comment>
<dbReference type="InterPro" id="IPR006199">
    <property type="entry name" value="LexA_DNA-bd_dom"/>
</dbReference>
<dbReference type="GO" id="GO:0006508">
    <property type="term" value="P:proteolysis"/>
    <property type="evidence" value="ECO:0007669"/>
    <property type="project" value="InterPro"/>
</dbReference>
<dbReference type="Gene3D" id="2.10.109.10">
    <property type="entry name" value="Umud Fragment, subunit A"/>
    <property type="match status" value="1"/>
</dbReference>
<dbReference type="InterPro" id="IPR050077">
    <property type="entry name" value="LexA_repressor"/>
</dbReference>
<dbReference type="HAMAP" id="MF_00015">
    <property type="entry name" value="LexA"/>
    <property type="match status" value="1"/>
</dbReference>
<keyword evidence="10 12" id="KW-0234">DNA repair</keyword>
<evidence type="ECO:0000256" key="10">
    <source>
        <dbReference type="ARBA" id="ARBA00023204"/>
    </source>
</evidence>
<dbReference type="FunFam" id="2.10.109.10:FF:000001">
    <property type="entry name" value="LexA repressor"/>
    <property type="match status" value="1"/>
</dbReference>
<dbReference type="SUPFAM" id="SSF46785">
    <property type="entry name" value="Winged helix' DNA-binding domain"/>
    <property type="match status" value="1"/>
</dbReference>
<feature type="domain" description="LexA repressor DNA-binding" evidence="15">
    <location>
        <begin position="8"/>
        <end position="65"/>
    </location>
</feature>
<comment type="caution">
    <text evidence="17">The sequence shown here is derived from an EMBL/GenBank/DDBJ whole genome shotgun (WGS) entry which is preliminary data.</text>
</comment>
<evidence type="ECO:0000256" key="9">
    <source>
        <dbReference type="ARBA" id="ARBA00023163"/>
    </source>
</evidence>
<evidence type="ECO:0000256" key="13">
    <source>
        <dbReference type="RuleBase" id="RU003991"/>
    </source>
</evidence>
<keyword evidence="7 12" id="KW-0805">Transcription regulation</keyword>
<protein>
    <recommendedName>
        <fullName evidence="12">LexA repressor</fullName>
        <ecNumber evidence="12">3.4.21.88</ecNumber>
    </recommendedName>
</protein>
<dbReference type="GO" id="GO:0045892">
    <property type="term" value="P:negative regulation of DNA-templated transcription"/>
    <property type="evidence" value="ECO:0007669"/>
    <property type="project" value="UniProtKB-UniRule"/>
</dbReference>
<dbReference type="InterPro" id="IPR006200">
    <property type="entry name" value="LexA"/>
</dbReference>
<keyword evidence="11 12" id="KW-0742">SOS response</keyword>
<evidence type="ECO:0000256" key="7">
    <source>
        <dbReference type="ARBA" id="ARBA00023015"/>
    </source>
</evidence>
<evidence type="ECO:0000256" key="1">
    <source>
        <dbReference type="ARBA" id="ARBA00007484"/>
    </source>
</evidence>
<keyword evidence="4 12" id="KW-0227">DNA damage</keyword>
<keyword evidence="2 12" id="KW-0678">Repressor</keyword>
<dbReference type="AlphaFoldDB" id="A0A235BQ37"/>
<dbReference type="GO" id="GO:0006260">
    <property type="term" value="P:DNA replication"/>
    <property type="evidence" value="ECO:0007669"/>
    <property type="project" value="UniProtKB-UniRule"/>
</dbReference>
<evidence type="ECO:0000259" key="14">
    <source>
        <dbReference type="Pfam" id="PF00717"/>
    </source>
</evidence>
<dbReference type="NCBIfam" id="TIGR00498">
    <property type="entry name" value="lexA"/>
    <property type="match status" value="1"/>
</dbReference>
<dbReference type="CDD" id="cd06529">
    <property type="entry name" value="S24_LexA-like"/>
    <property type="match status" value="1"/>
</dbReference>
<evidence type="ECO:0000256" key="5">
    <source>
        <dbReference type="ARBA" id="ARBA00022801"/>
    </source>
</evidence>
<dbReference type="Proteomes" id="UP000215559">
    <property type="component" value="Unassembled WGS sequence"/>
</dbReference>
<dbReference type="InterPro" id="IPR006197">
    <property type="entry name" value="Peptidase_S24_LexA"/>
</dbReference>
<dbReference type="Pfam" id="PF01726">
    <property type="entry name" value="LexA_DNA_bind"/>
    <property type="match status" value="1"/>
</dbReference>
<feature type="active site" description="For autocatalytic cleavage activity" evidence="12">
    <location>
        <position position="115"/>
    </location>
</feature>
<dbReference type="GO" id="GO:0003677">
    <property type="term" value="F:DNA binding"/>
    <property type="evidence" value="ECO:0007669"/>
    <property type="project" value="UniProtKB-UniRule"/>
</dbReference>
<gene>
    <name evidence="12" type="primary">lexA</name>
    <name evidence="17" type="ORF">CH330_08115</name>
    <name evidence="16" type="ORF">CH330_09075</name>
</gene>
<comment type="catalytic activity">
    <reaction evidence="12">
        <text>Hydrolysis of Ala-|-Gly bond in repressor LexA.</text>
        <dbReference type="EC" id="3.4.21.88"/>
    </reaction>
</comment>
<accession>A0A235BQ37</accession>